<protein>
    <submittedName>
        <fullName evidence="2">Uncharacterized protein</fullName>
    </submittedName>
</protein>
<evidence type="ECO:0000256" key="1">
    <source>
        <dbReference type="SAM" id="MobiDB-lite"/>
    </source>
</evidence>
<evidence type="ECO:0000313" key="2">
    <source>
        <dbReference type="EMBL" id="GBG28767.1"/>
    </source>
</evidence>
<dbReference type="InParanoid" id="A0A2R5GCQ5"/>
<evidence type="ECO:0000313" key="3">
    <source>
        <dbReference type="Proteomes" id="UP000241890"/>
    </source>
</evidence>
<organism evidence="2 3">
    <name type="scientific">Hondaea fermentalgiana</name>
    <dbReference type="NCBI Taxonomy" id="2315210"/>
    <lineage>
        <taxon>Eukaryota</taxon>
        <taxon>Sar</taxon>
        <taxon>Stramenopiles</taxon>
        <taxon>Bigyra</taxon>
        <taxon>Labyrinthulomycetes</taxon>
        <taxon>Thraustochytrida</taxon>
        <taxon>Thraustochytriidae</taxon>
        <taxon>Hondaea</taxon>
    </lineage>
</organism>
<reference evidence="2 3" key="1">
    <citation type="submission" date="2017-12" db="EMBL/GenBank/DDBJ databases">
        <title>Sequencing, de novo assembly and annotation of complete genome of a new Thraustochytrid species, strain FCC1311.</title>
        <authorList>
            <person name="Sedici K."/>
            <person name="Godart F."/>
            <person name="Aiese Cigliano R."/>
            <person name="Sanseverino W."/>
            <person name="Barakat M."/>
            <person name="Ortet P."/>
            <person name="Marechal E."/>
            <person name="Cagnac O."/>
            <person name="Amato A."/>
        </authorList>
    </citation>
    <scope>NUCLEOTIDE SEQUENCE [LARGE SCALE GENOMIC DNA]</scope>
</reference>
<accession>A0A2R5GCQ5</accession>
<gene>
    <name evidence="2" type="ORF">FCC1311_049882</name>
</gene>
<dbReference type="AlphaFoldDB" id="A0A2R5GCQ5"/>
<dbReference type="Proteomes" id="UP000241890">
    <property type="component" value="Unassembled WGS sequence"/>
</dbReference>
<feature type="compositionally biased region" description="Low complexity" evidence="1">
    <location>
        <begin position="46"/>
        <end position="58"/>
    </location>
</feature>
<sequence length="83" mass="8697">MEAVQMENNSVEAGAPDLSVDMGKAAPVEANQEVSPTAKAPEAVGAETTESAEAVQAEQEGEVEKTEENTVLPPAKEEEVEEN</sequence>
<dbReference type="EMBL" id="BEYU01000048">
    <property type="protein sequence ID" value="GBG28767.1"/>
    <property type="molecule type" value="Genomic_DNA"/>
</dbReference>
<name>A0A2R5GCQ5_9STRA</name>
<keyword evidence="3" id="KW-1185">Reference proteome</keyword>
<comment type="caution">
    <text evidence="2">The sequence shown here is derived from an EMBL/GenBank/DDBJ whole genome shotgun (WGS) entry which is preliminary data.</text>
</comment>
<proteinExistence type="predicted"/>
<feature type="region of interest" description="Disordered" evidence="1">
    <location>
        <begin position="1"/>
        <end position="83"/>
    </location>
</feature>
<feature type="compositionally biased region" description="Polar residues" evidence="1">
    <location>
        <begin position="1"/>
        <end position="11"/>
    </location>
</feature>